<dbReference type="EMBL" id="CP034170">
    <property type="protein sequence ID" value="AZI59001.1"/>
    <property type="molecule type" value="Genomic_DNA"/>
</dbReference>
<evidence type="ECO:0000313" key="3">
    <source>
        <dbReference type="Proteomes" id="UP000268084"/>
    </source>
</evidence>
<keyword evidence="1" id="KW-0472">Membrane</keyword>
<dbReference type="RefSeq" id="WP_124799905.1">
    <property type="nucleotide sequence ID" value="NZ_CP034170.1"/>
</dbReference>
<feature type="transmembrane region" description="Helical" evidence="1">
    <location>
        <begin position="18"/>
        <end position="35"/>
    </location>
</feature>
<feature type="transmembrane region" description="Helical" evidence="1">
    <location>
        <begin position="148"/>
        <end position="166"/>
    </location>
</feature>
<dbReference type="OrthoDB" id="4337269at2"/>
<evidence type="ECO:0008006" key="4">
    <source>
        <dbReference type="Google" id="ProtNLM"/>
    </source>
</evidence>
<accession>A0A3G8ZZM7</accession>
<keyword evidence="1" id="KW-1133">Transmembrane helix</keyword>
<feature type="transmembrane region" description="Helical" evidence="1">
    <location>
        <begin position="41"/>
        <end position="63"/>
    </location>
</feature>
<feature type="transmembrane region" description="Helical" evidence="1">
    <location>
        <begin position="186"/>
        <end position="206"/>
    </location>
</feature>
<feature type="transmembrane region" description="Helical" evidence="1">
    <location>
        <begin position="117"/>
        <end position="141"/>
    </location>
</feature>
<protein>
    <recommendedName>
        <fullName evidence="4">ABC-2 family transporter protein</fullName>
    </recommendedName>
</protein>
<evidence type="ECO:0000256" key="1">
    <source>
        <dbReference type="SAM" id="Phobius"/>
    </source>
</evidence>
<keyword evidence="1" id="KW-0812">Transmembrane</keyword>
<proteinExistence type="predicted"/>
<dbReference type="Proteomes" id="UP000268084">
    <property type="component" value="Chromosome"/>
</dbReference>
<dbReference type="AlphaFoldDB" id="A0A3G8ZZM7"/>
<sequence length="214" mass="22127">MTALLRYRLVTLSRSQRWVAPAVLFIVGVGIATWNDNGPLLPLYAICAGVLLVAATWLGMAILNLDDSAQRAIIVVSVGRRRALASQVAAAMLGCGVLTAIGLALPLAVGHHTITPAVLLLGAAAQLGCACTGIGIAMLCCNWMLPRPGYAVLTAMMLVMLAVLIPHASPVNPLLRAMSSENPSTLIILALDVAAVAILLGCGALAHQVAGRRN</sequence>
<dbReference type="KEGG" id="nak:EH165_13435"/>
<organism evidence="2 3">
    <name type="scientific">Nakamurella antarctica</name>
    <dbReference type="NCBI Taxonomy" id="1902245"/>
    <lineage>
        <taxon>Bacteria</taxon>
        <taxon>Bacillati</taxon>
        <taxon>Actinomycetota</taxon>
        <taxon>Actinomycetes</taxon>
        <taxon>Nakamurellales</taxon>
        <taxon>Nakamurellaceae</taxon>
        <taxon>Nakamurella</taxon>
    </lineage>
</organism>
<reference evidence="2 3" key="2">
    <citation type="submission" date="2018-12" db="EMBL/GenBank/DDBJ databases">
        <title>Nakamurella antarcticus sp. nov., isolated from Antarctica South Shetland Islands soil.</title>
        <authorList>
            <person name="Peng F."/>
        </authorList>
    </citation>
    <scope>NUCLEOTIDE SEQUENCE [LARGE SCALE GENOMIC DNA]</scope>
    <source>
        <strain evidence="2 3">S14-144</strain>
    </source>
</reference>
<evidence type="ECO:0000313" key="2">
    <source>
        <dbReference type="EMBL" id="AZI59001.1"/>
    </source>
</evidence>
<name>A0A3G8ZZM7_9ACTN</name>
<feature type="transmembrane region" description="Helical" evidence="1">
    <location>
        <begin position="84"/>
        <end position="105"/>
    </location>
</feature>
<gene>
    <name evidence="2" type="ORF">EH165_13435</name>
</gene>
<keyword evidence="3" id="KW-1185">Reference proteome</keyword>
<reference evidence="2 3" key="1">
    <citation type="submission" date="2018-11" db="EMBL/GenBank/DDBJ databases">
        <authorList>
            <person name="Da X."/>
        </authorList>
    </citation>
    <scope>NUCLEOTIDE SEQUENCE [LARGE SCALE GENOMIC DNA]</scope>
    <source>
        <strain evidence="2 3">S14-144</strain>
    </source>
</reference>